<accession>A0AAW1HEK8</accession>
<dbReference type="InterPro" id="IPR005333">
    <property type="entry name" value="Transcription_factor_TCP"/>
</dbReference>
<dbReference type="GO" id="GO:0043565">
    <property type="term" value="F:sequence-specific DNA binding"/>
    <property type="evidence" value="ECO:0007669"/>
    <property type="project" value="TreeGrafter"/>
</dbReference>
<sequence>MKNSETQAAMPVPGVSSRSALRRAGMGEIVEVEGGHIVRATGRKDRHSKVCTAKGARDRRVRLAAHTAIQFYDVQDRLGYDRPSKAVDWLITKARASIDELHQLPAWTPTSVSVSSSNRRKAKPSGGGGGGGDGCNSKSLLPPSVGSDAIAETIKSFFPVGDGTTSGDAPSQAPFRDYSYGGGGGGGGQSQDLRLSLQSFQEHDSILMHSQHQTEHQQQQQLSVFAGAGPIGIENPNVGWAESQNQPSPELGRLHRLVVGWQNHQHNTSIDHHHHHHSGDDGGGDAACVGLETGGGSGFVFNQNPLLQQQPYGSHHGQFFTQRGPLQSNNTPSSIRAWISDPPSIATSSEHHLQAISVYPQGFSGLRFPSGGFSGFHFPTRILGEEEHDGHLKPSSASSASRH</sequence>
<evidence type="ECO:0000259" key="7">
    <source>
        <dbReference type="PROSITE" id="PS51369"/>
    </source>
</evidence>
<dbReference type="PANTHER" id="PTHR31072:SF276">
    <property type="entry name" value="SAP DOMAIN-CONTAINING PROTEIN"/>
    <property type="match status" value="1"/>
</dbReference>
<gene>
    <name evidence="8" type="ORF">RND81_12G236000</name>
</gene>
<dbReference type="Proteomes" id="UP001443914">
    <property type="component" value="Unassembled WGS sequence"/>
</dbReference>
<dbReference type="GO" id="GO:0003700">
    <property type="term" value="F:DNA-binding transcription factor activity"/>
    <property type="evidence" value="ECO:0007669"/>
    <property type="project" value="InterPro"/>
</dbReference>
<evidence type="ECO:0000256" key="4">
    <source>
        <dbReference type="ARBA" id="ARBA00023163"/>
    </source>
</evidence>
<feature type="region of interest" description="Disordered" evidence="6">
    <location>
        <begin position="109"/>
        <end position="143"/>
    </location>
</feature>
<evidence type="ECO:0000256" key="3">
    <source>
        <dbReference type="ARBA" id="ARBA00023125"/>
    </source>
</evidence>
<name>A0AAW1HEK8_SAPOF</name>
<keyword evidence="4" id="KW-0804">Transcription</keyword>
<comment type="caution">
    <text evidence="8">The sequence shown here is derived from an EMBL/GenBank/DDBJ whole genome shotgun (WGS) entry which is preliminary data.</text>
</comment>
<keyword evidence="9" id="KW-1185">Reference proteome</keyword>
<dbReference type="GO" id="GO:0005634">
    <property type="term" value="C:nucleus"/>
    <property type="evidence" value="ECO:0007669"/>
    <property type="project" value="UniProtKB-SubCell"/>
</dbReference>
<proteinExistence type="predicted"/>
<organism evidence="8 9">
    <name type="scientific">Saponaria officinalis</name>
    <name type="common">Common soapwort</name>
    <name type="synonym">Lychnis saponaria</name>
    <dbReference type="NCBI Taxonomy" id="3572"/>
    <lineage>
        <taxon>Eukaryota</taxon>
        <taxon>Viridiplantae</taxon>
        <taxon>Streptophyta</taxon>
        <taxon>Embryophyta</taxon>
        <taxon>Tracheophyta</taxon>
        <taxon>Spermatophyta</taxon>
        <taxon>Magnoliopsida</taxon>
        <taxon>eudicotyledons</taxon>
        <taxon>Gunneridae</taxon>
        <taxon>Pentapetalae</taxon>
        <taxon>Caryophyllales</taxon>
        <taxon>Caryophyllaceae</taxon>
        <taxon>Caryophylleae</taxon>
        <taxon>Saponaria</taxon>
    </lineage>
</organism>
<evidence type="ECO:0000313" key="9">
    <source>
        <dbReference type="Proteomes" id="UP001443914"/>
    </source>
</evidence>
<evidence type="ECO:0000256" key="5">
    <source>
        <dbReference type="ARBA" id="ARBA00023242"/>
    </source>
</evidence>
<keyword evidence="5" id="KW-0539">Nucleus</keyword>
<comment type="subcellular location">
    <subcellularLocation>
        <location evidence="1">Nucleus</location>
    </subcellularLocation>
</comment>
<dbReference type="InterPro" id="IPR017887">
    <property type="entry name" value="TF_TCP_subgr"/>
</dbReference>
<feature type="domain" description="TCP" evidence="7">
    <location>
        <begin position="43"/>
        <end position="101"/>
    </location>
</feature>
<evidence type="ECO:0000256" key="6">
    <source>
        <dbReference type="SAM" id="MobiDB-lite"/>
    </source>
</evidence>
<feature type="compositionally biased region" description="Gly residues" evidence="6">
    <location>
        <begin position="125"/>
        <end position="134"/>
    </location>
</feature>
<keyword evidence="3" id="KW-0238">DNA-binding</keyword>
<feature type="region of interest" description="Disordered" evidence="6">
    <location>
        <begin position="159"/>
        <end position="192"/>
    </location>
</feature>
<evidence type="ECO:0000256" key="2">
    <source>
        <dbReference type="ARBA" id="ARBA00023015"/>
    </source>
</evidence>
<dbReference type="AlphaFoldDB" id="A0AAW1HEK8"/>
<evidence type="ECO:0000313" key="8">
    <source>
        <dbReference type="EMBL" id="KAK9674488.1"/>
    </source>
</evidence>
<protein>
    <recommendedName>
        <fullName evidence="7">TCP domain-containing protein</fullName>
    </recommendedName>
</protein>
<feature type="compositionally biased region" description="Gly residues" evidence="6">
    <location>
        <begin position="180"/>
        <end position="189"/>
    </location>
</feature>
<reference evidence="8" key="1">
    <citation type="submission" date="2024-03" db="EMBL/GenBank/DDBJ databases">
        <title>WGS assembly of Saponaria officinalis var. Norfolk2.</title>
        <authorList>
            <person name="Jenkins J."/>
            <person name="Shu S."/>
            <person name="Grimwood J."/>
            <person name="Barry K."/>
            <person name="Goodstein D."/>
            <person name="Schmutz J."/>
            <person name="Leebens-Mack J."/>
            <person name="Osbourn A."/>
        </authorList>
    </citation>
    <scope>NUCLEOTIDE SEQUENCE [LARGE SCALE GENOMIC DNA]</scope>
    <source>
        <strain evidence="8">JIC</strain>
    </source>
</reference>
<evidence type="ECO:0000256" key="1">
    <source>
        <dbReference type="ARBA" id="ARBA00004123"/>
    </source>
</evidence>
<feature type="region of interest" description="Disordered" evidence="6">
    <location>
        <begin position="1"/>
        <end position="20"/>
    </location>
</feature>
<dbReference type="PROSITE" id="PS51369">
    <property type="entry name" value="TCP"/>
    <property type="match status" value="1"/>
</dbReference>
<keyword evidence="2" id="KW-0805">Transcription regulation</keyword>
<dbReference type="EMBL" id="JBDFQZ010000012">
    <property type="protein sequence ID" value="KAK9674488.1"/>
    <property type="molecule type" value="Genomic_DNA"/>
</dbReference>
<dbReference type="PANTHER" id="PTHR31072">
    <property type="entry name" value="TRANSCRIPTION FACTOR TCP4-RELATED"/>
    <property type="match status" value="1"/>
</dbReference>
<dbReference type="Pfam" id="PF03634">
    <property type="entry name" value="TCP"/>
    <property type="match status" value="1"/>
</dbReference>